<dbReference type="Proteomes" id="UP001604277">
    <property type="component" value="Unassembled WGS sequence"/>
</dbReference>
<reference evidence="3" key="1">
    <citation type="submission" date="2024-07" db="EMBL/GenBank/DDBJ databases">
        <title>Two chromosome-level genome assemblies of Korean endemic species Abeliophyllum distichum and Forsythia ovata (Oleaceae).</title>
        <authorList>
            <person name="Jang H."/>
        </authorList>
    </citation>
    <scope>NUCLEOTIDE SEQUENCE [LARGE SCALE GENOMIC DNA]</scope>
</reference>
<dbReference type="AlphaFoldDB" id="A0ABD1T7A1"/>
<comment type="caution">
    <text evidence="2">The sequence shown here is derived from an EMBL/GenBank/DDBJ whole genome shotgun (WGS) entry which is preliminary data.</text>
</comment>
<evidence type="ECO:0000313" key="2">
    <source>
        <dbReference type="EMBL" id="KAL2508609.1"/>
    </source>
</evidence>
<sequence>MGPHGAPSEIGSRNNLVTTLLAEDSPVVVGTTGRDEEDGTACGVGMAVVEVPETLGSDDPFATPGLTCWIERGSLVMRGPREERGAVAPRYTELPTAVARISPGGRSPSTTPRTTLKTWG</sequence>
<evidence type="ECO:0000313" key="3">
    <source>
        <dbReference type="Proteomes" id="UP001604277"/>
    </source>
</evidence>
<accession>A0ABD1T7A1</accession>
<feature type="compositionally biased region" description="Polar residues" evidence="1">
    <location>
        <begin position="107"/>
        <end position="120"/>
    </location>
</feature>
<protein>
    <submittedName>
        <fullName evidence="2">Uncharacterized protein</fullName>
    </submittedName>
</protein>
<evidence type="ECO:0000256" key="1">
    <source>
        <dbReference type="SAM" id="MobiDB-lite"/>
    </source>
</evidence>
<name>A0ABD1T7A1_9LAMI</name>
<gene>
    <name evidence="2" type="ORF">Fot_32256</name>
</gene>
<dbReference type="EMBL" id="JBFOLJ010000009">
    <property type="protein sequence ID" value="KAL2508609.1"/>
    <property type="molecule type" value="Genomic_DNA"/>
</dbReference>
<feature type="region of interest" description="Disordered" evidence="1">
    <location>
        <begin position="100"/>
        <end position="120"/>
    </location>
</feature>
<keyword evidence="3" id="KW-1185">Reference proteome</keyword>
<proteinExistence type="predicted"/>
<organism evidence="2 3">
    <name type="scientific">Forsythia ovata</name>
    <dbReference type="NCBI Taxonomy" id="205694"/>
    <lineage>
        <taxon>Eukaryota</taxon>
        <taxon>Viridiplantae</taxon>
        <taxon>Streptophyta</taxon>
        <taxon>Embryophyta</taxon>
        <taxon>Tracheophyta</taxon>
        <taxon>Spermatophyta</taxon>
        <taxon>Magnoliopsida</taxon>
        <taxon>eudicotyledons</taxon>
        <taxon>Gunneridae</taxon>
        <taxon>Pentapetalae</taxon>
        <taxon>asterids</taxon>
        <taxon>lamiids</taxon>
        <taxon>Lamiales</taxon>
        <taxon>Oleaceae</taxon>
        <taxon>Forsythieae</taxon>
        <taxon>Forsythia</taxon>
    </lineage>
</organism>